<dbReference type="InterPro" id="IPR052900">
    <property type="entry name" value="Phospholipid_Metab_Enz"/>
</dbReference>
<accession>A0A7Z0WGP0</accession>
<gene>
    <name evidence="3" type="ORF">BLA60_30115</name>
</gene>
<name>A0A7Z0WGP0_9PSEU</name>
<dbReference type="Gene3D" id="3.60.21.70">
    <property type="entry name" value="PhoD-like phosphatase"/>
    <property type="match status" value="1"/>
</dbReference>
<feature type="domain" description="PhoD-like phosphatase metallophosphatase" evidence="1">
    <location>
        <begin position="168"/>
        <end position="508"/>
    </location>
</feature>
<dbReference type="InterPro" id="IPR006311">
    <property type="entry name" value="TAT_signal"/>
</dbReference>
<dbReference type="InterPro" id="IPR029052">
    <property type="entry name" value="Metallo-depent_PP-like"/>
</dbReference>
<comment type="caution">
    <text evidence="3">The sequence shown here is derived from an EMBL/GenBank/DDBJ whole genome shotgun (WGS) entry which is preliminary data.</text>
</comment>
<dbReference type="AlphaFoldDB" id="A0A7Z0WGP0"/>
<dbReference type="RefSeq" id="WP_075136409.1">
    <property type="nucleotide sequence ID" value="NZ_MSIF01000019.1"/>
</dbReference>
<evidence type="ECO:0008006" key="5">
    <source>
        <dbReference type="Google" id="ProtNLM"/>
    </source>
</evidence>
<sequence length="539" mass="60334">MVPNGRDRRSFTELDSLTRRRFLTAAGGGAAGLAFTLGLPATTAGATPERGRREYPFTLGVASGDPLPDGVVLWTRIAPRPLEPHGGLNPNETVAVTWEVASDERFARVVRRGSALARSAYSFSVHVDVRGLRPGRHYWYRFMAHGHASEVARTRTAPADSAVEPMRFAFASCMNYRAGYFQVMRDMADQDPDAVFFLGDYIYEYPVVQLPTGRQLPDLPPEVVPETVTLEQYRLRHALYKSQPEVIAAHRFTPWVMMWDDHEVSNDYRRDTEAELLRQAAGYRAYWEHMPLRQPQRPVGPSARLHRRLRHGAMAQFDMLDARQFRTPELASGTIPDSPQRRDPARTILGEEQESWFARGLGAEPARWNIAPQGVLMAVVNTANTTQGPPPPTYSSGNWDGYQASQQRLLDAVSAARDAERLRNFVVLTGDVHCGYVSNLLSDTTDLGSPSVGTEFTSLSVSSAQDFDPVANERRQVRTVVNPHMRWADLHCGYVMVDLDTERMAVEFRAVDKVSRPEDPVYPLRRFTVADGVPEVQPG</sequence>
<evidence type="ECO:0000313" key="4">
    <source>
        <dbReference type="Proteomes" id="UP000185696"/>
    </source>
</evidence>
<dbReference type="Proteomes" id="UP000185696">
    <property type="component" value="Unassembled WGS sequence"/>
</dbReference>
<feature type="domain" description="Phospholipase D N-terminal" evidence="2">
    <location>
        <begin position="59"/>
        <end position="156"/>
    </location>
</feature>
<dbReference type="PANTHER" id="PTHR43606">
    <property type="entry name" value="PHOSPHATASE, PUTATIVE (AFU_ORTHOLOGUE AFUA_6G08710)-RELATED"/>
    <property type="match status" value="1"/>
</dbReference>
<keyword evidence="4" id="KW-1185">Reference proteome</keyword>
<dbReference type="Pfam" id="PF16655">
    <property type="entry name" value="PhoD_N"/>
    <property type="match status" value="1"/>
</dbReference>
<protein>
    <recommendedName>
        <fullName evidence="5">Alkaline phosphatase D</fullName>
    </recommendedName>
</protein>
<dbReference type="EMBL" id="MSIF01000019">
    <property type="protein sequence ID" value="OLF06808.1"/>
    <property type="molecule type" value="Genomic_DNA"/>
</dbReference>
<dbReference type="PANTHER" id="PTHR43606:SF2">
    <property type="entry name" value="ALKALINE PHOSPHATASE FAMILY PROTEIN (AFU_ORTHOLOGUE AFUA_5G03860)"/>
    <property type="match status" value="1"/>
</dbReference>
<dbReference type="SUPFAM" id="SSF56300">
    <property type="entry name" value="Metallo-dependent phosphatases"/>
    <property type="match status" value="1"/>
</dbReference>
<dbReference type="InterPro" id="IPR038607">
    <property type="entry name" value="PhoD-like_sf"/>
</dbReference>
<dbReference type="PROSITE" id="PS51318">
    <property type="entry name" value="TAT"/>
    <property type="match status" value="1"/>
</dbReference>
<organism evidence="3 4">
    <name type="scientific">Actinophytocola xinjiangensis</name>
    <dbReference type="NCBI Taxonomy" id="485602"/>
    <lineage>
        <taxon>Bacteria</taxon>
        <taxon>Bacillati</taxon>
        <taxon>Actinomycetota</taxon>
        <taxon>Actinomycetes</taxon>
        <taxon>Pseudonocardiales</taxon>
        <taxon>Pseudonocardiaceae</taxon>
    </lineage>
</organism>
<reference evidence="3 4" key="1">
    <citation type="submission" date="2016-12" db="EMBL/GenBank/DDBJ databases">
        <title>The draft genome sequence of Actinophytocola xinjiangensis.</title>
        <authorList>
            <person name="Wang W."/>
            <person name="Yuan L."/>
        </authorList>
    </citation>
    <scope>NUCLEOTIDE SEQUENCE [LARGE SCALE GENOMIC DNA]</scope>
    <source>
        <strain evidence="3 4">CGMCC 4.4663</strain>
    </source>
</reference>
<evidence type="ECO:0000259" key="1">
    <source>
        <dbReference type="Pfam" id="PF09423"/>
    </source>
</evidence>
<evidence type="ECO:0000313" key="3">
    <source>
        <dbReference type="EMBL" id="OLF06808.1"/>
    </source>
</evidence>
<dbReference type="CDD" id="cd07389">
    <property type="entry name" value="MPP_PhoD"/>
    <property type="match status" value="1"/>
</dbReference>
<dbReference type="Gene3D" id="2.60.40.380">
    <property type="entry name" value="Purple acid phosphatase-like, N-terminal"/>
    <property type="match status" value="1"/>
</dbReference>
<dbReference type="OrthoDB" id="327733at2"/>
<proteinExistence type="predicted"/>
<dbReference type="Pfam" id="PF09423">
    <property type="entry name" value="PhoD"/>
    <property type="match status" value="1"/>
</dbReference>
<dbReference type="InterPro" id="IPR032093">
    <property type="entry name" value="PhoD_N"/>
</dbReference>
<dbReference type="InterPro" id="IPR018946">
    <property type="entry name" value="PhoD-like_MPP"/>
</dbReference>
<evidence type="ECO:0000259" key="2">
    <source>
        <dbReference type="Pfam" id="PF16655"/>
    </source>
</evidence>